<protein>
    <submittedName>
        <fullName evidence="2">Putative addiction module component (TIGR02574 family)</fullName>
    </submittedName>
</protein>
<evidence type="ECO:0000256" key="1">
    <source>
        <dbReference type="SAM" id="MobiDB-lite"/>
    </source>
</evidence>
<evidence type="ECO:0000313" key="2">
    <source>
        <dbReference type="EMBL" id="RBP47750.1"/>
    </source>
</evidence>
<dbReference type="EMBL" id="QNRR01000001">
    <property type="protein sequence ID" value="RBP47750.1"/>
    <property type="molecule type" value="Genomic_DNA"/>
</dbReference>
<feature type="compositionally biased region" description="Basic and acidic residues" evidence="1">
    <location>
        <begin position="68"/>
        <end position="78"/>
    </location>
</feature>
<comment type="caution">
    <text evidence="2">The sequence shown here is derived from an EMBL/GenBank/DDBJ whole genome shotgun (WGS) entry which is preliminary data.</text>
</comment>
<feature type="region of interest" description="Disordered" evidence="1">
    <location>
        <begin position="58"/>
        <end position="78"/>
    </location>
</feature>
<dbReference type="NCBIfam" id="TIGR02574">
    <property type="entry name" value="stabl_TIGR02574"/>
    <property type="match status" value="1"/>
</dbReference>
<dbReference type="AlphaFoldDB" id="A0A366HV65"/>
<proteinExistence type="predicted"/>
<dbReference type="Proteomes" id="UP000253426">
    <property type="component" value="Unassembled WGS sequence"/>
</dbReference>
<accession>A0A366HV65</accession>
<reference evidence="2 3" key="1">
    <citation type="submission" date="2018-06" db="EMBL/GenBank/DDBJ databases">
        <title>Genomic Encyclopedia of Type Strains, Phase IV (KMG-IV): sequencing the most valuable type-strain genomes for metagenomic binning, comparative biology and taxonomic classification.</title>
        <authorList>
            <person name="Goeker M."/>
        </authorList>
    </citation>
    <scope>NUCLEOTIDE SEQUENCE [LARGE SCALE GENOMIC DNA]</scope>
    <source>
        <strain evidence="2 3">DSM 25532</strain>
    </source>
</reference>
<gene>
    <name evidence="2" type="ORF">DES53_101549</name>
</gene>
<dbReference type="Pfam" id="PF09720">
    <property type="entry name" value="Unstab_antitox"/>
    <property type="match status" value="1"/>
</dbReference>
<name>A0A366HV65_9BACT</name>
<organism evidence="2 3">
    <name type="scientific">Roseimicrobium gellanilyticum</name>
    <dbReference type="NCBI Taxonomy" id="748857"/>
    <lineage>
        <taxon>Bacteria</taxon>
        <taxon>Pseudomonadati</taxon>
        <taxon>Verrucomicrobiota</taxon>
        <taxon>Verrucomicrobiia</taxon>
        <taxon>Verrucomicrobiales</taxon>
        <taxon>Verrucomicrobiaceae</taxon>
        <taxon>Roseimicrobium</taxon>
    </lineage>
</organism>
<sequence>MLGLMNSEFAALLKLDRAERLQLVEDLWDSIVDEESGVTASVPDWKLDELRRRKERFATHPASGRTWEQVKDRAHSKA</sequence>
<evidence type="ECO:0000313" key="3">
    <source>
        <dbReference type="Proteomes" id="UP000253426"/>
    </source>
</evidence>
<dbReference type="InterPro" id="IPR013406">
    <property type="entry name" value="CHP02574_addiction_mod"/>
</dbReference>
<keyword evidence="3" id="KW-1185">Reference proteome</keyword>